<dbReference type="InterPro" id="IPR036291">
    <property type="entry name" value="NAD(P)-bd_dom_sf"/>
</dbReference>
<comment type="similarity">
    <text evidence="3">Belongs to the D-isomer specific 2-hydroxyacid dehydrogenase family.</text>
</comment>
<sequence length="363" mass="40314">MTILVTHCRQVNVAKVCRFRQHFRQSVDFMSCNSLKLSSSNMSKRKVFVTRPDVPAAGLNMLKERFDVSTWSEERPVPREELVKQVQGKDALFCMLTDKIDKELLDNAGKHLKVIGTMSVGYDHIDVAEVRSRGIRIGYTPDVLTDAVAELTIALLLATSRRLFEGHQQILDGKWSAWAPTWMCGVELKHSTVGIVGFGRIGQGVARRLNGFSVNRILYSGRYEKPEGKEIGATHVSFDDLVSESDFIIVTCALTPETKEMFNDAVFAKMKQNVIFINTSRGGVVDQPALQRALENRTILAAGLDVTTPEPLPPTHPLLQLKNCVIVPHIGSATTWTRGEMCILTARNIIAALDDKPMPAEVL</sequence>
<dbReference type="FunCoup" id="A0A2J7REX9">
    <property type="interactions" value="836"/>
</dbReference>
<dbReference type="GO" id="GO:0030267">
    <property type="term" value="F:glyoxylate reductase (NADPH) activity"/>
    <property type="evidence" value="ECO:0007669"/>
    <property type="project" value="TreeGrafter"/>
</dbReference>
<dbReference type="EMBL" id="NEVH01004423">
    <property type="protein sequence ID" value="PNF39389.1"/>
    <property type="molecule type" value="Genomic_DNA"/>
</dbReference>
<protein>
    <recommendedName>
        <fullName evidence="2">Glyoxylate reductase/hydroxypyruvate reductase</fullName>
    </recommendedName>
</protein>
<name>A0A2J7REX9_9NEOP</name>
<dbReference type="SUPFAM" id="SSF51735">
    <property type="entry name" value="NAD(P)-binding Rossmann-fold domains"/>
    <property type="match status" value="1"/>
</dbReference>
<dbReference type="Proteomes" id="UP000235965">
    <property type="component" value="Unassembled WGS sequence"/>
</dbReference>
<evidence type="ECO:0000256" key="2">
    <source>
        <dbReference type="ARBA" id="ARBA00073306"/>
    </source>
</evidence>
<evidence type="ECO:0000256" key="1">
    <source>
        <dbReference type="ARBA" id="ARBA00023002"/>
    </source>
</evidence>
<keyword evidence="1 3" id="KW-0560">Oxidoreductase</keyword>
<dbReference type="SUPFAM" id="SSF52283">
    <property type="entry name" value="Formate/glycerate dehydrogenase catalytic domain-like"/>
    <property type="match status" value="1"/>
</dbReference>
<dbReference type="GO" id="GO:0051287">
    <property type="term" value="F:NAD binding"/>
    <property type="evidence" value="ECO:0007669"/>
    <property type="project" value="InterPro"/>
</dbReference>
<dbReference type="GO" id="GO:0005829">
    <property type="term" value="C:cytosol"/>
    <property type="evidence" value="ECO:0007669"/>
    <property type="project" value="TreeGrafter"/>
</dbReference>
<dbReference type="PANTHER" id="PTHR10996">
    <property type="entry name" value="2-HYDROXYACID DEHYDROGENASE-RELATED"/>
    <property type="match status" value="1"/>
</dbReference>
<dbReference type="Pfam" id="PF02826">
    <property type="entry name" value="2-Hacid_dh_C"/>
    <property type="match status" value="1"/>
</dbReference>
<dbReference type="STRING" id="105785.A0A2J7REX9"/>
<dbReference type="FunFam" id="3.40.50.720:FF:000026">
    <property type="entry name" value="Glyoxylate/hydroxypyruvate reductase B"/>
    <property type="match status" value="1"/>
</dbReference>
<dbReference type="PROSITE" id="PS00671">
    <property type="entry name" value="D_2_HYDROXYACID_DH_3"/>
    <property type="match status" value="1"/>
</dbReference>
<accession>A0A2J7REX9</accession>
<dbReference type="AlphaFoldDB" id="A0A2J7REX9"/>
<dbReference type="InterPro" id="IPR006139">
    <property type="entry name" value="D-isomer_2_OHA_DH_cat_dom"/>
</dbReference>
<feature type="domain" description="D-isomer specific 2-hydroxyacid dehydrogenase NAD-binding" evidence="5">
    <location>
        <begin position="153"/>
        <end position="331"/>
    </location>
</feature>
<keyword evidence="7" id="KW-1185">Reference proteome</keyword>
<dbReference type="PANTHER" id="PTHR10996:SF277">
    <property type="entry name" value="GLYOXYLATE REDUCTASE_HYDROXYPYRUVATE REDUCTASE"/>
    <property type="match status" value="1"/>
</dbReference>
<feature type="domain" description="D-isomer specific 2-hydroxyacid dehydrogenase catalytic" evidence="4">
    <location>
        <begin position="53"/>
        <end position="362"/>
    </location>
</feature>
<evidence type="ECO:0000259" key="4">
    <source>
        <dbReference type="Pfam" id="PF00389"/>
    </source>
</evidence>
<dbReference type="InParanoid" id="A0A2J7REX9"/>
<evidence type="ECO:0000259" key="5">
    <source>
        <dbReference type="Pfam" id="PF02826"/>
    </source>
</evidence>
<dbReference type="InterPro" id="IPR006140">
    <property type="entry name" value="D-isomer_DH_NAD-bd"/>
</dbReference>
<proteinExistence type="inferred from homology"/>
<evidence type="ECO:0000256" key="3">
    <source>
        <dbReference type="RuleBase" id="RU003719"/>
    </source>
</evidence>
<dbReference type="InterPro" id="IPR029753">
    <property type="entry name" value="D-isomer_DH_CS"/>
</dbReference>
<dbReference type="OrthoDB" id="298012at2759"/>
<reference evidence="6 7" key="1">
    <citation type="submission" date="2017-12" db="EMBL/GenBank/DDBJ databases">
        <title>Hemimetabolous genomes reveal molecular basis of termite eusociality.</title>
        <authorList>
            <person name="Harrison M.C."/>
            <person name="Jongepier E."/>
            <person name="Robertson H.M."/>
            <person name="Arning N."/>
            <person name="Bitard-Feildel T."/>
            <person name="Chao H."/>
            <person name="Childers C.P."/>
            <person name="Dinh H."/>
            <person name="Doddapaneni H."/>
            <person name="Dugan S."/>
            <person name="Gowin J."/>
            <person name="Greiner C."/>
            <person name="Han Y."/>
            <person name="Hu H."/>
            <person name="Hughes D.S.T."/>
            <person name="Huylmans A.-K."/>
            <person name="Kemena C."/>
            <person name="Kremer L.P.M."/>
            <person name="Lee S.L."/>
            <person name="Lopez-Ezquerra A."/>
            <person name="Mallet L."/>
            <person name="Monroy-Kuhn J.M."/>
            <person name="Moser A."/>
            <person name="Murali S.C."/>
            <person name="Muzny D.M."/>
            <person name="Otani S."/>
            <person name="Piulachs M.-D."/>
            <person name="Poelchau M."/>
            <person name="Qu J."/>
            <person name="Schaub F."/>
            <person name="Wada-Katsumata A."/>
            <person name="Worley K.C."/>
            <person name="Xie Q."/>
            <person name="Ylla G."/>
            <person name="Poulsen M."/>
            <person name="Gibbs R.A."/>
            <person name="Schal C."/>
            <person name="Richards S."/>
            <person name="Belles X."/>
            <person name="Korb J."/>
            <person name="Bornberg-Bauer E."/>
        </authorList>
    </citation>
    <scope>NUCLEOTIDE SEQUENCE [LARGE SCALE GENOMIC DNA]</scope>
    <source>
        <tissue evidence="6">Whole body</tissue>
    </source>
</reference>
<dbReference type="Pfam" id="PF00389">
    <property type="entry name" value="2-Hacid_dh"/>
    <property type="match status" value="1"/>
</dbReference>
<dbReference type="GO" id="GO:0008465">
    <property type="term" value="F:hydroxypyruvate reductase (NADH) activity"/>
    <property type="evidence" value="ECO:0007669"/>
    <property type="project" value="TreeGrafter"/>
</dbReference>
<evidence type="ECO:0000313" key="6">
    <source>
        <dbReference type="EMBL" id="PNF39389.1"/>
    </source>
</evidence>
<keyword evidence="6" id="KW-0670">Pyruvate</keyword>
<evidence type="ECO:0000313" key="7">
    <source>
        <dbReference type="Proteomes" id="UP000235965"/>
    </source>
</evidence>
<comment type="caution">
    <text evidence="6">The sequence shown here is derived from an EMBL/GenBank/DDBJ whole genome shotgun (WGS) entry which is preliminary data.</text>
</comment>
<dbReference type="CDD" id="cd05301">
    <property type="entry name" value="GDH"/>
    <property type="match status" value="1"/>
</dbReference>
<dbReference type="Gene3D" id="3.40.50.720">
    <property type="entry name" value="NAD(P)-binding Rossmann-like Domain"/>
    <property type="match status" value="2"/>
</dbReference>
<gene>
    <name evidence="6" type="primary">Grhpr</name>
    <name evidence="6" type="ORF">B7P43_G13221</name>
</gene>
<dbReference type="InterPro" id="IPR050223">
    <property type="entry name" value="D-isomer_2-hydroxyacid_DH"/>
</dbReference>
<organism evidence="6 7">
    <name type="scientific">Cryptotermes secundus</name>
    <dbReference type="NCBI Taxonomy" id="105785"/>
    <lineage>
        <taxon>Eukaryota</taxon>
        <taxon>Metazoa</taxon>
        <taxon>Ecdysozoa</taxon>
        <taxon>Arthropoda</taxon>
        <taxon>Hexapoda</taxon>
        <taxon>Insecta</taxon>
        <taxon>Pterygota</taxon>
        <taxon>Neoptera</taxon>
        <taxon>Polyneoptera</taxon>
        <taxon>Dictyoptera</taxon>
        <taxon>Blattodea</taxon>
        <taxon>Blattoidea</taxon>
        <taxon>Termitoidae</taxon>
        <taxon>Kalotermitidae</taxon>
        <taxon>Cryptotermitinae</taxon>
        <taxon>Cryptotermes</taxon>
    </lineage>
</organism>